<dbReference type="EMBL" id="JAWXXV010000001">
    <property type="protein sequence ID" value="MDX5986213.1"/>
    <property type="molecule type" value="Genomic_DNA"/>
</dbReference>
<protein>
    <submittedName>
        <fullName evidence="2">Uncharacterized protein</fullName>
    </submittedName>
</protein>
<keyword evidence="3" id="KW-1185">Reference proteome</keyword>
<name>A0ABU4PSV4_9SPHN</name>
<evidence type="ECO:0000256" key="1">
    <source>
        <dbReference type="SAM" id="SignalP"/>
    </source>
</evidence>
<proteinExistence type="predicted"/>
<evidence type="ECO:0000313" key="3">
    <source>
        <dbReference type="Proteomes" id="UP001279660"/>
    </source>
</evidence>
<dbReference type="InterPro" id="IPR011044">
    <property type="entry name" value="Quino_amine_DH_bsu"/>
</dbReference>
<dbReference type="PANTHER" id="PTHR47197">
    <property type="entry name" value="PROTEIN NIRF"/>
    <property type="match status" value="1"/>
</dbReference>
<dbReference type="SUPFAM" id="SSF50969">
    <property type="entry name" value="YVTN repeat-like/Quinoprotein amine dehydrogenase"/>
    <property type="match status" value="1"/>
</dbReference>
<feature type="chain" id="PRO_5046905135" evidence="1">
    <location>
        <begin position="18"/>
        <end position="398"/>
    </location>
</feature>
<dbReference type="InterPro" id="IPR051200">
    <property type="entry name" value="Host-pathogen_enzymatic-act"/>
</dbReference>
<dbReference type="RefSeq" id="WP_010406561.1">
    <property type="nucleotide sequence ID" value="NZ_JAWXXV010000001.1"/>
</dbReference>
<gene>
    <name evidence="2" type="ORF">SIL82_18295</name>
</gene>
<keyword evidence="1" id="KW-0732">Signal</keyword>
<dbReference type="Proteomes" id="UP001279660">
    <property type="component" value="Unassembled WGS sequence"/>
</dbReference>
<reference evidence="2 3" key="1">
    <citation type="submission" date="2023-11" db="EMBL/GenBank/DDBJ databases">
        <title>MicrobeMod: A computational toolkit for identifying prokaryotic methylation and restriction-modification with nanopore sequencing.</title>
        <authorList>
            <person name="Crits-Christoph A."/>
            <person name="Kang S.C."/>
            <person name="Lee H."/>
            <person name="Ostrov N."/>
        </authorList>
    </citation>
    <scope>NUCLEOTIDE SEQUENCE [LARGE SCALE GENOMIC DNA]</scope>
    <source>
        <strain evidence="2 3">ATCC 14820</strain>
    </source>
</reference>
<evidence type="ECO:0000313" key="2">
    <source>
        <dbReference type="EMBL" id="MDX5986213.1"/>
    </source>
</evidence>
<organism evidence="2 3">
    <name type="scientific">Sphingomonas echinoides</name>
    <dbReference type="NCBI Taxonomy" id="59803"/>
    <lineage>
        <taxon>Bacteria</taxon>
        <taxon>Pseudomonadati</taxon>
        <taxon>Pseudomonadota</taxon>
        <taxon>Alphaproteobacteria</taxon>
        <taxon>Sphingomonadales</taxon>
        <taxon>Sphingomonadaceae</taxon>
        <taxon>Sphingomonas</taxon>
    </lineage>
</organism>
<accession>A0ABU4PSV4</accession>
<dbReference type="InterPro" id="IPR015943">
    <property type="entry name" value="WD40/YVTN_repeat-like_dom_sf"/>
</dbReference>
<sequence>MRFLILAVLALATPVRAQEIAALPTQGHPFAALPLPGAVIVTVTANGRPDSATGLRVFTGPSPAALKFDCFQAVDAKQVHAIAISADRNTLVVAAGDAGLQLFSRAAVINGCHARPVTVSLGSAASRQGSIDVTISPDGRYAFVANEYGVVSTDAAGHDLRGHVAIVALSYDDKGAPTGGRVVGRVATGAAAVTSVVLSRDGRRLYVTSEVARPGARLANATVPKLAHGGCRQGDGPAQPFGVLSVIDVARAEAGDARSVISATAAGCSPVRAAVSPDGQTVWVAARGDDKVLAFSTDRLEADPAQAFLGESDSGGQAPVGLAVFAGGKRLAVANSNRFGGATATGNLALLDAVPSAPKLTASIPATHFPRSVSVGGDGQTLFLTDYNGGQVQVVLAN</sequence>
<dbReference type="PANTHER" id="PTHR47197:SF3">
    <property type="entry name" value="DIHYDRO-HEME D1 DEHYDROGENASE"/>
    <property type="match status" value="1"/>
</dbReference>
<dbReference type="Gene3D" id="2.130.10.10">
    <property type="entry name" value="YVTN repeat-like/Quinoprotein amine dehydrogenase"/>
    <property type="match status" value="2"/>
</dbReference>
<comment type="caution">
    <text evidence="2">The sequence shown here is derived from an EMBL/GenBank/DDBJ whole genome shotgun (WGS) entry which is preliminary data.</text>
</comment>
<feature type="signal peptide" evidence="1">
    <location>
        <begin position="1"/>
        <end position="17"/>
    </location>
</feature>